<evidence type="ECO:0000313" key="1">
    <source>
        <dbReference type="EMBL" id="GBP05529.1"/>
    </source>
</evidence>
<sequence>MAYVSSRLPHAMNMWYASRKSVSGCRYTLSPMRTRRGLTGDPCRVSIVPVENVLRERICIGFKINVVRALGPRERGRRRRVRLPTTHAPDLHMRTTVRAKRCEPNIVCD</sequence>
<organism evidence="1 2">
    <name type="scientific">Eumeta variegata</name>
    <name type="common">Bagworm moth</name>
    <name type="synonym">Eumeta japonica</name>
    <dbReference type="NCBI Taxonomy" id="151549"/>
    <lineage>
        <taxon>Eukaryota</taxon>
        <taxon>Metazoa</taxon>
        <taxon>Ecdysozoa</taxon>
        <taxon>Arthropoda</taxon>
        <taxon>Hexapoda</taxon>
        <taxon>Insecta</taxon>
        <taxon>Pterygota</taxon>
        <taxon>Neoptera</taxon>
        <taxon>Endopterygota</taxon>
        <taxon>Lepidoptera</taxon>
        <taxon>Glossata</taxon>
        <taxon>Ditrysia</taxon>
        <taxon>Tineoidea</taxon>
        <taxon>Psychidae</taxon>
        <taxon>Oiketicinae</taxon>
        <taxon>Eumeta</taxon>
    </lineage>
</organism>
<reference evidence="1 2" key="1">
    <citation type="journal article" date="2019" name="Commun. Biol.">
        <title>The bagworm genome reveals a unique fibroin gene that provides high tensile strength.</title>
        <authorList>
            <person name="Kono N."/>
            <person name="Nakamura H."/>
            <person name="Ohtoshi R."/>
            <person name="Tomita M."/>
            <person name="Numata K."/>
            <person name="Arakawa K."/>
        </authorList>
    </citation>
    <scope>NUCLEOTIDE SEQUENCE [LARGE SCALE GENOMIC DNA]</scope>
</reference>
<gene>
    <name evidence="1" type="ORF">EVAR_3030_1</name>
</gene>
<dbReference type="Proteomes" id="UP000299102">
    <property type="component" value="Unassembled WGS sequence"/>
</dbReference>
<dbReference type="AlphaFoldDB" id="A0A4C1STM8"/>
<comment type="caution">
    <text evidence="1">The sequence shown here is derived from an EMBL/GenBank/DDBJ whole genome shotgun (WGS) entry which is preliminary data.</text>
</comment>
<name>A0A4C1STM8_EUMVA</name>
<dbReference type="EMBL" id="BGZK01000018">
    <property type="protein sequence ID" value="GBP05529.1"/>
    <property type="molecule type" value="Genomic_DNA"/>
</dbReference>
<proteinExistence type="predicted"/>
<protein>
    <submittedName>
        <fullName evidence="1">Uncharacterized protein</fullName>
    </submittedName>
</protein>
<evidence type="ECO:0000313" key="2">
    <source>
        <dbReference type="Proteomes" id="UP000299102"/>
    </source>
</evidence>
<keyword evidence="2" id="KW-1185">Reference proteome</keyword>
<accession>A0A4C1STM8</accession>